<dbReference type="GO" id="GO:0003677">
    <property type="term" value="F:DNA binding"/>
    <property type="evidence" value="ECO:0007669"/>
    <property type="project" value="InterPro"/>
</dbReference>
<protein>
    <recommendedName>
        <fullName evidence="5">BED-type domain-containing protein</fullName>
    </recommendedName>
</protein>
<gene>
    <name evidence="6" type="ORF">Cni_G02439</name>
</gene>
<dbReference type="Proteomes" id="UP001327560">
    <property type="component" value="Chromosome 1"/>
</dbReference>
<evidence type="ECO:0000313" key="6">
    <source>
        <dbReference type="EMBL" id="WOK93739.1"/>
    </source>
</evidence>
<dbReference type="EMBL" id="CP136890">
    <property type="protein sequence ID" value="WOK93739.1"/>
    <property type="molecule type" value="Genomic_DNA"/>
</dbReference>
<keyword evidence="1" id="KW-0479">Metal-binding</keyword>
<dbReference type="PANTHER" id="PTHR46951:SF3">
    <property type="entry name" value="OS01G0547200 PROTEIN"/>
    <property type="match status" value="1"/>
</dbReference>
<evidence type="ECO:0000313" key="7">
    <source>
        <dbReference type="Proteomes" id="UP001327560"/>
    </source>
</evidence>
<keyword evidence="7" id="KW-1185">Reference proteome</keyword>
<dbReference type="AlphaFoldDB" id="A0AAQ3JP87"/>
<sequence length="135" mass="14919">MTPKSQADPAWQHGRRLEKAHHWQCLHCDMISRGGGITQLKQHLAGGYPDVVNCSKVPSEVRKMFKAQLNKPSSIDEFPKMSAVTIMRLEAAITTRMQNLKPASELHWSISITNENGCIIPNLNSNMTVAVAAVA</sequence>
<evidence type="ECO:0000256" key="4">
    <source>
        <dbReference type="PROSITE-ProRule" id="PRU00027"/>
    </source>
</evidence>
<keyword evidence="3" id="KW-0862">Zinc</keyword>
<dbReference type="PANTHER" id="PTHR46951">
    <property type="entry name" value="BED-TYPE DOMAIN-CONTAINING PROTEIN"/>
    <property type="match status" value="1"/>
</dbReference>
<dbReference type="PROSITE" id="PS50808">
    <property type="entry name" value="ZF_BED"/>
    <property type="match status" value="1"/>
</dbReference>
<evidence type="ECO:0000256" key="2">
    <source>
        <dbReference type="ARBA" id="ARBA00022771"/>
    </source>
</evidence>
<reference evidence="6 7" key="1">
    <citation type="submission" date="2023-10" db="EMBL/GenBank/DDBJ databases">
        <title>Chromosome-scale genome assembly provides insights into flower coloration mechanisms of Canna indica.</title>
        <authorList>
            <person name="Li C."/>
        </authorList>
    </citation>
    <scope>NUCLEOTIDE SEQUENCE [LARGE SCALE GENOMIC DNA]</scope>
    <source>
        <tissue evidence="6">Flower</tissue>
    </source>
</reference>
<accession>A0AAQ3JP87</accession>
<dbReference type="Pfam" id="PF02892">
    <property type="entry name" value="zf-BED"/>
    <property type="match status" value="1"/>
</dbReference>
<name>A0AAQ3JP87_9LILI</name>
<dbReference type="InterPro" id="IPR003656">
    <property type="entry name" value="Znf_BED"/>
</dbReference>
<proteinExistence type="predicted"/>
<evidence type="ECO:0000256" key="3">
    <source>
        <dbReference type="ARBA" id="ARBA00022833"/>
    </source>
</evidence>
<keyword evidence="2 4" id="KW-0863">Zinc-finger</keyword>
<organism evidence="6 7">
    <name type="scientific">Canna indica</name>
    <name type="common">Indian-shot</name>
    <dbReference type="NCBI Taxonomy" id="4628"/>
    <lineage>
        <taxon>Eukaryota</taxon>
        <taxon>Viridiplantae</taxon>
        <taxon>Streptophyta</taxon>
        <taxon>Embryophyta</taxon>
        <taxon>Tracheophyta</taxon>
        <taxon>Spermatophyta</taxon>
        <taxon>Magnoliopsida</taxon>
        <taxon>Liliopsida</taxon>
        <taxon>Zingiberales</taxon>
        <taxon>Cannaceae</taxon>
        <taxon>Canna</taxon>
    </lineage>
</organism>
<evidence type="ECO:0000256" key="1">
    <source>
        <dbReference type="ARBA" id="ARBA00022723"/>
    </source>
</evidence>
<dbReference type="GO" id="GO:0008270">
    <property type="term" value="F:zinc ion binding"/>
    <property type="evidence" value="ECO:0007669"/>
    <property type="project" value="UniProtKB-KW"/>
</dbReference>
<evidence type="ECO:0000259" key="5">
    <source>
        <dbReference type="PROSITE" id="PS50808"/>
    </source>
</evidence>
<feature type="domain" description="BED-type" evidence="5">
    <location>
        <begin position="5"/>
        <end position="61"/>
    </location>
</feature>